<reference evidence="2 3" key="1">
    <citation type="journal article" date="2021" name="bioRxiv">
        <title>Unique metabolic strategies in Hadean analogues reveal hints for primordial physiology.</title>
        <authorList>
            <person name="Nobu M.K."/>
            <person name="Nakai R."/>
            <person name="Tamazawa S."/>
            <person name="Mori H."/>
            <person name="Toyoda A."/>
            <person name="Ijiri A."/>
            <person name="Suzuki S."/>
            <person name="Kurokawa K."/>
            <person name="Kamagata Y."/>
            <person name="Tamaki H."/>
        </authorList>
    </citation>
    <scope>NUCLEOTIDE SEQUENCE [LARGE SCALE GENOMIC DNA]</scope>
    <source>
        <strain evidence="2">BS525</strain>
    </source>
</reference>
<sequence length="263" mass="30889">MIPTLIFDIETIPDVSGIRLLYNLDPSLSDKEIAEFAFQKRKEVINTDFLPLHQHRVIVISCILRDEDAFKLKSFSEPELNEKKIVRSFFSVIEKYTPLVVSWNGGGFDFPVLVYRGLLNGVIARKYWDLGEKEYNGDPDFRWNNYINRFHTRHLDLMDMLSLYQGRASAPLQEIARLLGLPGKMNMEGSSVWEFWQSGRIKEIRNYCETDVINTYLIYQRFNLMRGLVSPQNYEKELLLVKNTLKETKQPHLQEFLSVWGRK</sequence>
<comment type="caution">
    <text evidence="2">The sequence shown here is derived from an EMBL/GenBank/DDBJ whole genome shotgun (WGS) entry which is preliminary data.</text>
</comment>
<dbReference type="SUPFAM" id="SSF53098">
    <property type="entry name" value="Ribonuclease H-like"/>
    <property type="match status" value="1"/>
</dbReference>
<protein>
    <recommendedName>
        <fullName evidence="1">Predicted 3'-5' exonuclease PolB-like domain-containing protein</fullName>
    </recommendedName>
</protein>
<dbReference type="InterPro" id="IPR036397">
    <property type="entry name" value="RNaseH_sf"/>
</dbReference>
<dbReference type="AlphaFoldDB" id="A0A9E2BGZ0"/>
<dbReference type="CDD" id="cd05782">
    <property type="entry name" value="DNA_polB_like1_exo"/>
    <property type="match status" value="1"/>
</dbReference>
<organism evidence="2 3">
    <name type="scientific">Psychracetigena formicireducens</name>
    <dbReference type="NCBI Taxonomy" id="2986056"/>
    <lineage>
        <taxon>Bacteria</taxon>
        <taxon>Bacillati</taxon>
        <taxon>Candidatus Lithacetigenota</taxon>
        <taxon>Candidatus Psychracetigena</taxon>
    </lineage>
</organism>
<name>A0A9E2BGZ0_PSYF1</name>
<gene>
    <name evidence="2" type="ORF">DDT42_01256</name>
</gene>
<proteinExistence type="predicted"/>
<dbReference type="InterPro" id="IPR019288">
    <property type="entry name" value="3'-5'_exonuclease_PolB-like"/>
</dbReference>
<dbReference type="GO" id="GO:0003676">
    <property type="term" value="F:nucleic acid binding"/>
    <property type="evidence" value="ECO:0007669"/>
    <property type="project" value="InterPro"/>
</dbReference>
<feature type="domain" description="Predicted 3'-5' exonuclease PolB-like" evidence="1">
    <location>
        <begin position="47"/>
        <end position="260"/>
    </location>
</feature>
<accession>A0A9E2BGZ0</accession>
<evidence type="ECO:0000313" key="2">
    <source>
        <dbReference type="EMBL" id="MBT9145385.1"/>
    </source>
</evidence>
<evidence type="ECO:0000313" key="3">
    <source>
        <dbReference type="Proteomes" id="UP000811545"/>
    </source>
</evidence>
<dbReference type="Proteomes" id="UP000811545">
    <property type="component" value="Unassembled WGS sequence"/>
</dbReference>
<dbReference type="EMBL" id="QLTW01000085">
    <property type="protein sequence ID" value="MBT9145385.1"/>
    <property type="molecule type" value="Genomic_DNA"/>
</dbReference>
<dbReference type="Gene3D" id="3.30.420.10">
    <property type="entry name" value="Ribonuclease H-like superfamily/Ribonuclease H"/>
    <property type="match status" value="1"/>
</dbReference>
<dbReference type="Pfam" id="PF10108">
    <property type="entry name" value="DNA_pol_B_exo2"/>
    <property type="match status" value="1"/>
</dbReference>
<evidence type="ECO:0000259" key="1">
    <source>
        <dbReference type="Pfam" id="PF10108"/>
    </source>
</evidence>
<dbReference type="InterPro" id="IPR012337">
    <property type="entry name" value="RNaseH-like_sf"/>
</dbReference>